<sequence length="206" mass="23235">MDIENECAKTFDLGPGRQSQRVEETSIRFEGNFDASLYGVALRHAFFQAWRLDSKLPLWIRQMEGGSGRKYRYLVNNLFEQLSGSRYLEIGSYKGSTLCSAGFGNILQATCVDHWQEFGGKKEFEEHTNRLSKVSPGLNLTVIESDFRTIDFAKIGKFDVFCFDGPHAEIDHYDGLVLAVPALEQEFVLIVDDWNMASVQVSLSGS</sequence>
<protein>
    <recommendedName>
        <fullName evidence="3">Class I SAM-dependent methyltransferase</fullName>
    </recommendedName>
</protein>
<dbReference type="Proteomes" id="UP000440716">
    <property type="component" value="Unassembled WGS sequence"/>
</dbReference>
<evidence type="ECO:0000313" key="1">
    <source>
        <dbReference type="EMBL" id="MVA55290.1"/>
    </source>
</evidence>
<dbReference type="SUPFAM" id="SSF53335">
    <property type="entry name" value="S-adenosyl-L-methionine-dependent methyltransferases"/>
    <property type="match status" value="1"/>
</dbReference>
<evidence type="ECO:0008006" key="3">
    <source>
        <dbReference type="Google" id="ProtNLM"/>
    </source>
</evidence>
<reference evidence="1 2" key="1">
    <citation type="submission" date="2019-12" db="EMBL/GenBank/DDBJ databases">
        <title>Whole-genome sequencing of Allorhizobium vitis.</title>
        <authorList>
            <person name="Gan H.M."/>
            <person name="Szegedi E."/>
            <person name="Burr T."/>
            <person name="Savka M.A."/>
        </authorList>
    </citation>
    <scope>NUCLEOTIDE SEQUENCE [LARGE SCALE GENOMIC DNA]</scope>
    <source>
        <strain evidence="1 2">CG415</strain>
    </source>
</reference>
<comment type="caution">
    <text evidence="1">The sequence shown here is derived from an EMBL/GenBank/DDBJ whole genome shotgun (WGS) entry which is preliminary data.</text>
</comment>
<dbReference type="RefSeq" id="WP_156590291.1">
    <property type="nucleotide sequence ID" value="NZ_WPHU01000002.1"/>
</dbReference>
<dbReference type="Pfam" id="PF13578">
    <property type="entry name" value="Methyltransf_24"/>
    <property type="match status" value="1"/>
</dbReference>
<accession>A0A7K1RAV9</accession>
<evidence type="ECO:0000313" key="2">
    <source>
        <dbReference type="Proteomes" id="UP000440716"/>
    </source>
</evidence>
<organism evidence="1 2">
    <name type="scientific">Agrobacterium vitis</name>
    <name type="common">Rhizobium vitis</name>
    <dbReference type="NCBI Taxonomy" id="373"/>
    <lineage>
        <taxon>Bacteria</taxon>
        <taxon>Pseudomonadati</taxon>
        <taxon>Pseudomonadota</taxon>
        <taxon>Alphaproteobacteria</taxon>
        <taxon>Hyphomicrobiales</taxon>
        <taxon>Rhizobiaceae</taxon>
        <taxon>Rhizobium/Agrobacterium group</taxon>
        <taxon>Agrobacterium</taxon>
    </lineage>
</organism>
<dbReference type="EMBL" id="WPHU01000002">
    <property type="protein sequence ID" value="MVA55290.1"/>
    <property type="molecule type" value="Genomic_DNA"/>
</dbReference>
<dbReference type="Gene3D" id="3.40.50.150">
    <property type="entry name" value="Vaccinia Virus protein VP39"/>
    <property type="match status" value="1"/>
</dbReference>
<name>A0A7K1RAV9_AGRVI</name>
<dbReference type="AlphaFoldDB" id="A0A7K1RAV9"/>
<gene>
    <name evidence="1" type="ORF">GOZ88_04075</name>
</gene>
<proteinExistence type="predicted"/>
<dbReference type="InterPro" id="IPR029063">
    <property type="entry name" value="SAM-dependent_MTases_sf"/>
</dbReference>